<comment type="catalytic activity">
    <reaction evidence="11">
        <text>4 Fe(II)-[cytochrome c] + O2 + 8 H(+)(in) = 4 Fe(III)-[cytochrome c] + 2 H2O + 4 H(+)(out)</text>
        <dbReference type="Rhea" id="RHEA:11436"/>
        <dbReference type="Rhea" id="RHEA-COMP:10350"/>
        <dbReference type="Rhea" id="RHEA-COMP:14399"/>
        <dbReference type="ChEBI" id="CHEBI:15377"/>
        <dbReference type="ChEBI" id="CHEBI:15378"/>
        <dbReference type="ChEBI" id="CHEBI:15379"/>
        <dbReference type="ChEBI" id="CHEBI:29033"/>
        <dbReference type="ChEBI" id="CHEBI:29034"/>
        <dbReference type="EC" id="7.1.1.9"/>
    </reaction>
</comment>
<dbReference type="SUPFAM" id="SSF81464">
    <property type="entry name" value="Cytochrome c oxidase subunit II-like, transmembrane region"/>
    <property type="match status" value="1"/>
</dbReference>
<accession>A0A856MAG5</accession>
<evidence type="ECO:0000259" key="13">
    <source>
        <dbReference type="PROSITE" id="PS50857"/>
    </source>
</evidence>
<feature type="transmembrane region" description="Helical" evidence="12">
    <location>
        <begin position="91"/>
        <end position="108"/>
    </location>
</feature>
<protein>
    <recommendedName>
        <fullName evidence="11">Cytochrome c oxidase subunit 2</fullName>
        <ecNumber evidence="11">7.1.1.9</ecNumber>
    </recommendedName>
</protein>
<evidence type="ECO:0000256" key="1">
    <source>
        <dbReference type="ARBA" id="ARBA00004141"/>
    </source>
</evidence>
<dbReference type="InterPro" id="IPR045187">
    <property type="entry name" value="CcO_II"/>
</dbReference>
<evidence type="ECO:0000256" key="10">
    <source>
        <dbReference type="RuleBase" id="RU000456"/>
    </source>
</evidence>
<dbReference type="SUPFAM" id="SSF49503">
    <property type="entry name" value="Cupredoxins"/>
    <property type="match status" value="1"/>
</dbReference>
<keyword evidence="6" id="KW-1278">Translocase</keyword>
<evidence type="ECO:0000313" key="16">
    <source>
        <dbReference type="Proteomes" id="UP000503129"/>
    </source>
</evidence>
<dbReference type="Proteomes" id="UP000503129">
    <property type="component" value="Chromosome"/>
</dbReference>
<gene>
    <name evidence="15" type="ORF">DP114_03085</name>
</gene>
<comment type="subcellular location">
    <subcellularLocation>
        <location evidence="10">Cell membrane</location>
        <topology evidence="10">Multi-pass membrane protein</topology>
    </subcellularLocation>
    <subcellularLocation>
        <location evidence="1">Membrane</location>
        <topology evidence="1">Multi-pass membrane protein</topology>
    </subcellularLocation>
</comment>
<keyword evidence="11" id="KW-0479">Metal-binding</keyword>
<dbReference type="Pfam" id="PF02790">
    <property type="entry name" value="COX2_TM"/>
    <property type="match status" value="1"/>
</dbReference>
<name>A0A856MAG5_9CYAN</name>
<dbReference type="GO" id="GO:0005886">
    <property type="term" value="C:plasma membrane"/>
    <property type="evidence" value="ECO:0007669"/>
    <property type="project" value="UniProtKB-SubCell"/>
</dbReference>
<comment type="function">
    <text evidence="11">Subunits I and II form the functional core of the enzyme complex. Electrons originating in cytochrome c are transferred via heme a and Cu(A) to the binuclear center formed by heme a3 and Cu(B).</text>
</comment>
<keyword evidence="4 10" id="KW-0679">Respiratory chain</keyword>
<evidence type="ECO:0000313" key="15">
    <source>
        <dbReference type="EMBL" id="QDL07029.1"/>
    </source>
</evidence>
<evidence type="ECO:0000256" key="12">
    <source>
        <dbReference type="SAM" id="Phobius"/>
    </source>
</evidence>
<dbReference type="GO" id="GO:0042773">
    <property type="term" value="P:ATP synthesis coupled electron transport"/>
    <property type="evidence" value="ECO:0007669"/>
    <property type="project" value="TreeGrafter"/>
</dbReference>
<sequence length="262" mass="29721">MRKILNILLLAAFIAVILIASGWVGQQAYSWMPPQATAEAKRVDEIFSFLASIGTFIFLGLTGMIVFSMITCRAPRGDWSHGHPVRNDARLEILWTVAPTVLVLWLAIQSYKIYQELDILGLTQVVHLHIPIEEPAYAVTVSENPKPASQNIEVIAKQWVWSFRYPGNVTSNELHLPLNQRTALTLHSEDVIHGFYVPEFRLKQDIVPNRKIEIVLSPTREGKYRLSDSQFSGTDFALMQADVYVDSPEAYNQWVAAKRYKP</sequence>
<dbReference type="InterPro" id="IPR011759">
    <property type="entry name" value="Cyt_c_oxidase_su2_TM_dom"/>
</dbReference>
<keyword evidence="8 12" id="KW-1133">Transmembrane helix</keyword>
<dbReference type="EMBL" id="CP030118">
    <property type="protein sequence ID" value="QDL07029.1"/>
    <property type="molecule type" value="Genomic_DNA"/>
</dbReference>
<evidence type="ECO:0000256" key="2">
    <source>
        <dbReference type="ARBA" id="ARBA00007866"/>
    </source>
</evidence>
<dbReference type="InterPro" id="IPR036257">
    <property type="entry name" value="Cyt_c_oxidase_su2_TM_sf"/>
</dbReference>
<keyword evidence="3 10" id="KW-0813">Transport</keyword>
<dbReference type="PROSITE" id="PS50999">
    <property type="entry name" value="COX2_TM"/>
    <property type="match status" value="1"/>
</dbReference>
<dbReference type="GO" id="GO:0004129">
    <property type="term" value="F:cytochrome-c oxidase activity"/>
    <property type="evidence" value="ECO:0007669"/>
    <property type="project" value="UniProtKB-EC"/>
</dbReference>
<evidence type="ECO:0000256" key="5">
    <source>
        <dbReference type="ARBA" id="ARBA00022692"/>
    </source>
</evidence>
<feature type="transmembrane region" description="Helical" evidence="12">
    <location>
        <begin position="46"/>
        <end position="70"/>
    </location>
</feature>
<dbReference type="KEGG" id="bsen:DP114_03085"/>
<proteinExistence type="inferred from homology"/>
<dbReference type="PRINTS" id="PR01166">
    <property type="entry name" value="CYCOXIDASEII"/>
</dbReference>
<feature type="domain" description="Cytochrome oxidase subunit II copper A binding" evidence="13">
    <location>
        <begin position="147"/>
        <end position="257"/>
    </location>
</feature>
<organism evidence="15 16">
    <name type="scientific">Brasilonema sennae CENA114</name>
    <dbReference type="NCBI Taxonomy" id="415709"/>
    <lineage>
        <taxon>Bacteria</taxon>
        <taxon>Bacillati</taxon>
        <taxon>Cyanobacteriota</taxon>
        <taxon>Cyanophyceae</taxon>
        <taxon>Nostocales</taxon>
        <taxon>Scytonemataceae</taxon>
        <taxon>Brasilonema</taxon>
        <taxon>Bromeliae group (in: Brasilonema)</taxon>
    </lineage>
</organism>
<dbReference type="GO" id="GO:0005507">
    <property type="term" value="F:copper ion binding"/>
    <property type="evidence" value="ECO:0007669"/>
    <property type="project" value="InterPro"/>
</dbReference>
<dbReference type="AlphaFoldDB" id="A0A856MAG5"/>
<evidence type="ECO:0000256" key="4">
    <source>
        <dbReference type="ARBA" id="ARBA00022660"/>
    </source>
</evidence>
<keyword evidence="16" id="KW-1185">Reference proteome</keyword>
<dbReference type="RefSeq" id="WP_171975420.1">
    <property type="nucleotide sequence ID" value="NZ_CAWOXK010000001.1"/>
</dbReference>
<dbReference type="PANTHER" id="PTHR22888">
    <property type="entry name" value="CYTOCHROME C OXIDASE, SUBUNIT II"/>
    <property type="match status" value="1"/>
</dbReference>
<dbReference type="PROSITE" id="PS50857">
    <property type="entry name" value="COX2_CUA"/>
    <property type="match status" value="1"/>
</dbReference>
<evidence type="ECO:0000256" key="3">
    <source>
        <dbReference type="ARBA" id="ARBA00022448"/>
    </source>
</evidence>
<dbReference type="Gene3D" id="1.10.287.90">
    <property type="match status" value="1"/>
</dbReference>
<keyword evidence="5 10" id="KW-0812">Transmembrane</keyword>
<comment type="cofactor">
    <cofactor evidence="11">
        <name>Cu cation</name>
        <dbReference type="ChEBI" id="CHEBI:23378"/>
    </cofactor>
    <text evidence="11">Binds a copper A center.</text>
</comment>
<feature type="domain" description="Cytochrome oxidase subunit II transmembrane region profile" evidence="14">
    <location>
        <begin position="23"/>
        <end position="121"/>
    </location>
</feature>
<keyword evidence="11" id="KW-0186">Copper</keyword>
<evidence type="ECO:0000256" key="11">
    <source>
        <dbReference type="RuleBase" id="RU004024"/>
    </source>
</evidence>
<dbReference type="PANTHER" id="PTHR22888:SF9">
    <property type="entry name" value="CYTOCHROME C OXIDASE SUBUNIT 2"/>
    <property type="match status" value="1"/>
</dbReference>
<dbReference type="CDD" id="cd13919">
    <property type="entry name" value="CuRO_HCO_II_like_5"/>
    <property type="match status" value="1"/>
</dbReference>
<evidence type="ECO:0000256" key="8">
    <source>
        <dbReference type="ARBA" id="ARBA00022989"/>
    </source>
</evidence>
<reference evidence="15 16" key="1">
    <citation type="submission" date="2018-06" db="EMBL/GenBank/DDBJ databases">
        <title>Comparative genomics of Brasilonema spp. strains.</title>
        <authorList>
            <person name="Alvarenga D.O."/>
            <person name="Fiore M.F."/>
            <person name="Varani A.M."/>
        </authorList>
    </citation>
    <scope>NUCLEOTIDE SEQUENCE [LARGE SCALE GENOMIC DNA]</scope>
    <source>
        <strain evidence="15 16">CENA114</strain>
    </source>
</reference>
<keyword evidence="7 10" id="KW-0249">Electron transport</keyword>
<evidence type="ECO:0000256" key="6">
    <source>
        <dbReference type="ARBA" id="ARBA00022967"/>
    </source>
</evidence>
<evidence type="ECO:0000256" key="7">
    <source>
        <dbReference type="ARBA" id="ARBA00022982"/>
    </source>
</evidence>
<dbReference type="EC" id="7.1.1.9" evidence="11"/>
<keyword evidence="9 12" id="KW-0472">Membrane</keyword>
<evidence type="ECO:0000256" key="9">
    <source>
        <dbReference type="ARBA" id="ARBA00023136"/>
    </source>
</evidence>
<dbReference type="InterPro" id="IPR002429">
    <property type="entry name" value="CcO_II-like_C"/>
</dbReference>
<dbReference type="Gene3D" id="2.60.40.420">
    <property type="entry name" value="Cupredoxins - blue copper proteins"/>
    <property type="match status" value="1"/>
</dbReference>
<comment type="similarity">
    <text evidence="2 10">Belongs to the cytochrome c oxidase subunit 2 family.</text>
</comment>
<dbReference type="InterPro" id="IPR008972">
    <property type="entry name" value="Cupredoxin"/>
</dbReference>
<dbReference type="Pfam" id="PF00116">
    <property type="entry name" value="COX2"/>
    <property type="match status" value="1"/>
</dbReference>
<evidence type="ECO:0000259" key="14">
    <source>
        <dbReference type="PROSITE" id="PS50999"/>
    </source>
</evidence>